<evidence type="ECO:0000256" key="4">
    <source>
        <dbReference type="ARBA" id="ARBA00012707"/>
    </source>
</evidence>
<dbReference type="EMBL" id="CP019791">
    <property type="protein sequence ID" value="AQT68539.1"/>
    <property type="molecule type" value="Genomic_DNA"/>
</dbReference>
<dbReference type="NCBIfam" id="NF007233">
    <property type="entry name" value="PRK09653.1"/>
    <property type="match status" value="1"/>
</dbReference>
<dbReference type="InterPro" id="IPR002505">
    <property type="entry name" value="PTA_PTB"/>
</dbReference>
<sequence>MADFLQSILDRAASLNKTVVLPEASDERTLQAAKTISEKKFVKPVLIGNVDKVTAKLKEMGADTEFITVVDPATSPKKEQYAELFHELRKHKGMTADKAAEIIQDEIYFATMMVKAGDADGLVAGAAHSSADTIRPALQIIKAREGVKTVSSMFFMVFPDATYLFSDCGLNQDPNAEQLADIAVATAQTGLQFGFDPKVAMLSYSTKGSGTGQGAEKVVEATKLANAAIKERFGDKVAIDGELQFDAAFVPSVAEKKAPDSPLNGEANVFIFPDLGAGNICYKLTQRMAGADAYGPVLQGLDKPVNDLSRGCTADDIVATAAITAIQAEG</sequence>
<reference evidence="11" key="1">
    <citation type="submission" date="2017-02" db="EMBL/GenBank/DDBJ databases">
        <title>Comparative genomics and description of representatives of a novel lineage of planctomycetes thriving in anoxic sediments.</title>
        <authorList>
            <person name="Spring S."/>
            <person name="Bunk B."/>
            <person name="Sproer C."/>
        </authorList>
    </citation>
    <scope>NUCLEOTIDE SEQUENCE [LARGE SCALE GENOMIC DNA]</scope>
    <source>
        <strain evidence="11">ST-NAGAB-D1</strain>
    </source>
</reference>
<dbReference type="PANTHER" id="PTHR43356">
    <property type="entry name" value="PHOSPHATE ACETYLTRANSFERASE"/>
    <property type="match status" value="1"/>
</dbReference>
<organism evidence="10 11">
    <name type="scientific">Anaerohalosphaera lusitana</name>
    <dbReference type="NCBI Taxonomy" id="1936003"/>
    <lineage>
        <taxon>Bacteria</taxon>
        <taxon>Pseudomonadati</taxon>
        <taxon>Planctomycetota</taxon>
        <taxon>Phycisphaerae</taxon>
        <taxon>Sedimentisphaerales</taxon>
        <taxon>Anaerohalosphaeraceae</taxon>
        <taxon>Anaerohalosphaera</taxon>
    </lineage>
</organism>
<dbReference type="STRING" id="1936003.STSP2_01704"/>
<evidence type="ECO:0000259" key="9">
    <source>
        <dbReference type="Pfam" id="PF01515"/>
    </source>
</evidence>
<comment type="catalytic activity">
    <reaction evidence="1">
        <text>acetyl-CoA + phosphate = acetyl phosphate + CoA</text>
        <dbReference type="Rhea" id="RHEA:19521"/>
        <dbReference type="ChEBI" id="CHEBI:22191"/>
        <dbReference type="ChEBI" id="CHEBI:43474"/>
        <dbReference type="ChEBI" id="CHEBI:57287"/>
        <dbReference type="ChEBI" id="CHEBI:57288"/>
        <dbReference type="EC" id="2.3.1.8"/>
    </reaction>
</comment>
<dbReference type="OrthoDB" id="9805787at2"/>
<keyword evidence="7 10" id="KW-0012">Acyltransferase</keyword>
<dbReference type="InterPro" id="IPR042112">
    <property type="entry name" value="P_AcTrfase_dom2"/>
</dbReference>
<evidence type="ECO:0000256" key="1">
    <source>
        <dbReference type="ARBA" id="ARBA00000705"/>
    </source>
</evidence>
<evidence type="ECO:0000256" key="3">
    <source>
        <dbReference type="ARBA" id="ARBA00005656"/>
    </source>
</evidence>
<evidence type="ECO:0000256" key="5">
    <source>
        <dbReference type="ARBA" id="ARBA00021528"/>
    </source>
</evidence>
<accession>A0A1U9NKV1</accession>
<dbReference type="InterPro" id="IPR050500">
    <property type="entry name" value="Phos_Acetyltrans/Butyryltrans"/>
</dbReference>
<evidence type="ECO:0000313" key="11">
    <source>
        <dbReference type="Proteomes" id="UP000189674"/>
    </source>
</evidence>
<protein>
    <recommendedName>
        <fullName evidence="5">Phosphate acetyltransferase</fullName>
        <ecNumber evidence="4">2.3.1.8</ecNumber>
    </recommendedName>
    <alternativeName>
        <fullName evidence="8">Phosphotransacetylase</fullName>
    </alternativeName>
</protein>
<dbReference type="GO" id="GO:0008959">
    <property type="term" value="F:phosphate acetyltransferase activity"/>
    <property type="evidence" value="ECO:0007669"/>
    <property type="project" value="UniProtKB-EC"/>
</dbReference>
<dbReference type="InterPro" id="IPR012147">
    <property type="entry name" value="P_Ac_Bu_trans"/>
</dbReference>
<dbReference type="RefSeq" id="WP_146661620.1">
    <property type="nucleotide sequence ID" value="NZ_CP019791.1"/>
</dbReference>
<dbReference type="InterPro" id="IPR004614">
    <property type="entry name" value="P_AcTrfase"/>
</dbReference>
<evidence type="ECO:0000313" key="10">
    <source>
        <dbReference type="EMBL" id="AQT68539.1"/>
    </source>
</evidence>
<evidence type="ECO:0000256" key="7">
    <source>
        <dbReference type="ARBA" id="ARBA00023315"/>
    </source>
</evidence>
<keyword evidence="11" id="KW-1185">Reference proteome</keyword>
<dbReference type="InterPro" id="IPR042113">
    <property type="entry name" value="P_AcTrfase_dom1"/>
</dbReference>
<evidence type="ECO:0000256" key="2">
    <source>
        <dbReference type="ARBA" id="ARBA00004989"/>
    </source>
</evidence>
<dbReference type="Gene3D" id="3.40.50.10750">
    <property type="entry name" value="Isocitrate/Isopropylmalate dehydrogenase-like"/>
    <property type="match status" value="1"/>
</dbReference>
<feature type="domain" description="Phosphate acetyl/butaryl transferase" evidence="9">
    <location>
        <begin position="4"/>
        <end position="325"/>
    </location>
</feature>
<dbReference type="KEGG" id="alus:STSP2_01704"/>
<keyword evidence="6 10" id="KW-0808">Transferase</keyword>
<proteinExistence type="inferred from homology"/>
<dbReference type="PANTHER" id="PTHR43356:SF3">
    <property type="entry name" value="PHOSPHATE ACETYLTRANSFERASE"/>
    <property type="match status" value="1"/>
</dbReference>
<dbReference type="PIRSF" id="PIRSF000428">
    <property type="entry name" value="P_Ac_trans"/>
    <property type="match status" value="1"/>
</dbReference>
<comment type="pathway">
    <text evidence="2">Metabolic intermediate biosynthesis; acetyl-CoA biosynthesis; acetyl-CoA from acetate: step 2/2.</text>
</comment>
<gene>
    <name evidence="10" type="primary">pta_1</name>
    <name evidence="10" type="ORF">STSP2_01704</name>
</gene>
<dbReference type="Gene3D" id="3.40.50.10950">
    <property type="match status" value="1"/>
</dbReference>
<dbReference type="EC" id="2.3.1.8" evidence="4"/>
<dbReference type="AlphaFoldDB" id="A0A1U9NKV1"/>
<dbReference type="Pfam" id="PF01515">
    <property type="entry name" value="PTA_PTB"/>
    <property type="match status" value="1"/>
</dbReference>
<name>A0A1U9NKV1_9BACT</name>
<evidence type="ECO:0000256" key="8">
    <source>
        <dbReference type="ARBA" id="ARBA00031108"/>
    </source>
</evidence>
<dbReference type="NCBIfam" id="TIGR00651">
    <property type="entry name" value="pta"/>
    <property type="match status" value="1"/>
</dbReference>
<dbReference type="NCBIfam" id="NF004167">
    <property type="entry name" value="PRK05632.1"/>
    <property type="match status" value="1"/>
</dbReference>
<evidence type="ECO:0000256" key="6">
    <source>
        <dbReference type="ARBA" id="ARBA00022679"/>
    </source>
</evidence>
<comment type="similarity">
    <text evidence="3">Belongs to the phosphate acetyltransferase and butyryltransferase family.</text>
</comment>
<dbReference type="SUPFAM" id="SSF53659">
    <property type="entry name" value="Isocitrate/Isopropylmalate dehydrogenase-like"/>
    <property type="match status" value="1"/>
</dbReference>
<dbReference type="Proteomes" id="UP000189674">
    <property type="component" value="Chromosome"/>
</dbReference>